<evidence type="ECO:0000256" key="5">
    <source>
        <dbReference type="ARBA" id="ARBA00023002"/>
    </source>
</evidence>
<dbReference type="Pfam" id="PF00441">
    <property type="entry name" value="Acyl-CoA_dh_1"/>
    <property type="match status" value="1"/>
</dbReference>
<comment type="cofactor">
    <cofactor evidence="1">
        <name>FAD</name>
        <dbReference type="ChEBI" id="CHEBI:57692"/>
    </cofactor>
</comment>
<protein>
    <submittedName>
        <fullName evidence="9">Acyl-CoA dehydrogenase</fullName>
    </submittedName>
</protein>
<evidence type="ECO:0000259" key="8">
    <source>
        <dbReference type="Pfam" id="PF02771"/>
    </source>
</evidence>
<dbReference type="Proteomes" id="UP000249135">
    <property type="component" value="Unassembled WGS sequence"/>
</dbReference>
<dbReference type="InterPro" id="IPR037069">
    <property type="entry name" value="AcylCoA_DH/ox_N_sf"/>
</dbReference>
<organism evidence="9 10">
    <name type="scientific">Variovorax paradoxus</name>
    <dbReference type="NCBI Taxonomy" id="34073"/>
    <lineage>
        <taxon>Bacteria</taxon>
        <taxon>Pseudomonadati</taxon>
        <taxon>Pseudomonadota</taxon>
        <taxon>Betaproteobacteria</taxon>
        <taxon>Burkholderiales</taxon>
        <taxon>Comamonadaceae</taxon>
        <taxon>Variovorax</taxon>
    </lineage>
</organism>
<dbReference type="PANTHER" id="PTHR43884:SF20">
    <property type="entry name" value="ACYL-COA DEHYDROGENASE FADE28"/>
    <property type="match status" value="1"/>
</dbReference>
<gene>
    <name evidence="9" type="ORF">DI563_24175</name>
</gene>
<feature type="domain" description="Acyl-CoA dehydrogenase/oxidase C-terminal" evidence="6">
    <location>
        <begin position="242"/>
        <end position="371"/>
    </location>
</feature>
<dbReference type="InterPro" id="IPR009100">
    <property type="entry name" value="AcylCoA_DH/oxidase_NM_dom_sf"/>
</dbReference>
<evidence type="ECO:0000256" key="1">
    <source>
        <dbReference type="ARBA" id="ARBA00001974"/>
    </source>
</evidence>
<keyword evidence="4" id="KW-0274">FAD</keyword>
<dbReference type="CDD" id="cd00567">
    <property type="entry name" value="ACAD"/>
    <property type="match status" value="1"/>
</dbReference>
<dbReference type="InterPro" id="IPR046373">
    <property type="entry name" value="Acyl-CoA_Oxase/DH_mid-dom_sf"/>
</dbReference>
<dbReference type="SUPFAM" id="SSF47203">
    <property type="entry name" value="Acyl-CoA dehydrogenase C-terminal domain-like"/>
    <property type="match status" value="1"/>
</dbReference>
<evidence type="ECO:0000256" key="3">
    <source>
        <dbReference type="ARBA" id="ARBA00022630"/>
    </source>
</evidence>
<reference evidence="9 10" key="1">
    <citation type="submission" date="2017-08" db="EMBL/GenBank/DDBJ databases">
        <title>Infants hospitalized years apart are colonized by the same room-sourced microbial strains.</title>
        <authorList>
            <person name="Brooks B."/>
            <person name="Olm M.R."/>
            <person name="Firek B.A."/>
            <person name="Baker R."/>
            <person name="Thomas B.C."/>
            <person name="Morowitz M.J."/>
            <person name="Banfield J.F."/>
        </authorList>
    </citation>
    <scope>NUCLEOTIDE SEQUENCE [LARGE SCALE GENOMIC DNA]</scope>
    <source>
        <strain evidence="9">S2_005_003_R2_41</strain>
    </source>
</reference>
<keyword evidence="5" id="KW-0560">Oxidoreductase</keyword>
<evidence type="ECO:0000313" key="10">
    <source>
        <dbReference type="Proteomes" id="UP000249135"/>
    </source>
</evidence>
<dbReference type="GO" id="GO:0050660">
    <property type="term" value="F:flavin adenine dinucleotide binding"/>
    <property type="evidence" value="ECO:0007669"/>
    <property type="project" value="InterPro"/>
</dbReference>
<accession>A0A2W5PUE1</accession>
<dbReference type="PANTHER" id="PTHR43884">
    <property type="entry name" value="ACYL-COA DEHYDROGENASE"/>
    <property type="match status" value="1"/>
</dbReference>
<feature type="domain" description="Acyl-CoA oxidase/dehydrogenase middle" evidence="7">
    <location>
        <begin position="122"/>
        <end position="209"/>
    </location>
</feature>
<dbReference type="InterPro" id="IPR013786">
    <property type="entry name" value="AcylCoA_DH/ox_N"/>
</dbReference>
<dbReference type="Gene3D" id="1.20.140.10">
    <property type="entry name" value="Butyryl-CoA Dehydrogenase, subunit A, domain 3"/>
    <property type="match status" value="1"/>
</dbReference>
<comment type="similarity">
    <text evidence="2">Belongs to the acyl-CoA dehydrogenase family.</text>
</comment>
<dbReference type="GO" id="GO:0003995">
    <property type="term" value="F:acyl-CoA dehydrogenase activity"/>
    <property type="evidence" value="ECO:0007669"/>
    <property type="project" value="TreeGrafter"/>
</dbReference>
<comment type="caution">
    <text evidence="9">The sequence shown here is derived from an EMBL/GenBank/DDBJ whole genome shotgun (WGS) entry which is preliminary data.</text>
</comment>
<evidence type="ECO:0000256" key="2">
    <source>
        <dbReference type="ARBA" id="ARBA00009347"/>
    </source>
</evidence>
<dbReference type="EMBL" id="QFPP01000441">
    <property type="protein sequence ID" value="PZQ66215.1"/>
    <property type="molecule type" value="Genomic_DNA"/>
</dbReference>
<evidence type="ECO:0000259" key="6">
    <source>
        <dbReference type="Pfam" id="PF00441"/>
    </source>
</evidence>
<dbReference type="InterPro" id="IPR006091">
    <property type="entry name" value="Acyl-CoA_Oxase/DH_mid-dom"/>
</dbReference>
<dbReference type="InterPro" id="IPR036250">
    <property type="entry name" value="AcylCo_DH-like_C"/>
</dbReference>
<proteinExistence type="inferred from homology"/>
<evidence type="ECO:0000259" key="7">
    <source>
        <dbReference type="Pfam" id="PF02770"/>
    </source>
</evidence>
<evidence type="ECO:0000313" key="9">
    <source>
        <dbReference type="EMBL" id="PZQ66215.1"/>
    </source>
</evidence>
<dbReference type="InterPro" id="IPR009075">
    <property type="entry name" value="AcylCo_DH/oxidase_C"/>
</dbReference>
<sequence length="376" mass="40478">MDLQYTPEQTQLRESVERFVREAYDFARRRKLVASELGHDEGCWRQYADFGWLAIPFSEEEGGIGGDATDTGIVMEGVGRGLLLEPYLASVVLGGGMLSALGSAAQKAEWLQPMMGGERKLALAFAELGSRYETTHCETTARRDGGGYVLDGSKTLVYGGPTADQFIVVARTGGAAGDREGLSAFVVDAGAGGVALTPYATHDGQRAADLVLTQVRVDAARRLGEEGAAGEALERVVDQGIAALASEAVGAMAVLVDSTLEYLKTRQQFGRPIGTNQALQHRMVDMYIALDEARSMALYGALMLREPDAAARRKALSATKIEIDRTAKRVGQEAVQMHGAMGVTEELAVGHYFKRLSMIATTFGDSDWHVERYMAS</sequence>
<dbReference type="Gene3D" id="1.10.540.10">
    <property type="entry name" value="Acyl-CoA dehydrogenase/oxidase, N-terminal domain"/>
    <property type="match status" value="1"/>
</dbReference>
<dbReference type="SUPFAM" id="SSF56645">
    <property type="entry name" value="Acyl-CoA dehydrogenase NM domain-like"/>
    <property type="match status" value="1"/>
</dbReference>
<feature type="domain" description="Acyl-CoA dehydrogenase/oxidase N-terminal" evidence="8">
    <location>
        <begin position="6"/>
        <end position="118"/>
    </location>
</feature>
<name>A0A2W5PUE1_VARPD</name>
<dbReference type="Pfam" id="PF02771">
    <property type="entry name" value="Acyl-CoA_dh_N"/>
    <property type="match status" value="1"/>
</dbReference>
<dbReference type="Gene3D" id="2.40.110.10">
    <property type="entry name" value="Butyryl-CoA Dehydrogenase, subunit A, domain 2"/>
    <property type="match status" value="1"/>
</dbReference>
<keyword evidence="3" id="KW-0285">Flavoprotein</keyword>
<dbReference type="Pfam" id="PF02770">
    <property type="entry name" value="Acyl-CoA_dh_M"/>
    <property type="match status" value="1"/>
</dbReference>
<evidence type="ECO:0000256" key="4">
    <source>
        <dbReference type="ARBA" id="ARBA00022827"/>
    </source>
</evidence>
<dbReference type="AlphaFoldDB" id="A0A2W5PUE1"/>